<sequence>MQISFTDHENEIFIGNINEVRMWQTVNKLGEILKEHNEKMVVMKNGHGIQPYFQSLIIGATQF</sequence>
<evidence type="ECO:0000313" key="1">
    <source>
        <dbReference type="EMBL" id="GGZ15897.1"/>
    </source>
</evidence>
<protein>
    <submittedName>
        <fullName evidence="1">Uncharacterized protein</fullName>
    </submittedName>
</protein>
<reference evidence="1" key="1">
    <citation type="journal article" date="2014" name="Int. J. Syst. Evol. Microbiol.">
        <title>Complete genome sequence of Corynebacterium casei LMG S-19264T (=DSM 44701T), isolated from a smear-ripened cheese.</title>
        <authorList>
            <consortium name="US DOE Joint Genome Institute (JGI-PGF)"/>
            <person name="Walter F."/>
            <person name="Albersmeier A."/>
            <person name="Kalinowski J."/>
            <person name="Ruckert C."/>
        </authorList>
    </citation>
    <scope>NUCLEOTIDE SEQUENCE</scope>
    <source>
        <strain evidence="1">KCTC 12368</strain>
    </source>
</reference>
<organism evidence="1 2">
    <name type="scientific">Echinicola pacifica</name>
    <dbReference type="NCBI Taxonomy" id="346377"/>
    <lineage>
        <taxon>Bacteria</taxon>
        <taxon>Pseudomonadati</taxon>
        <taxon>Bacteroidota</taxon>
        <taxon>Cytophagia</taxon>
        <taxon>Cytophagales</taxon>
        <taxon>Cyclobacteriaceae</taxon>
        <taxon>Echinicola</taxon>
    </lineage>
</organism>
<dbReference type="AlphaFoldDB" id="A0A918UK70"/>
<accession>A0A918UK70</accession>
<dbReference type="EMBL" id="BMWX01000001">
    <property type="protein sequence ID" value="GGZ15897.1"/>
    <property type="molecule type" value="Genomic_DNA"/>
</dbReference>
<evidence type="ECO:0000313" key="2">
    <source>
        <dbReference type="Proteomes" id="UP000619457"/>
    </source>
</evidence>
<reference evidence="1" key="2">
    <citation type="submission" date="2020-09" db="EMBL/GenBank/DDBJ databases">
        <authorList>
            <person name="Sun Q."/>
            <person name="Kim S."/>
        </authorList>
    </citation>
    <scope>NUCLEOTIDE SEQUENCE</scope>
    <source>
        <strain evidence="1">KCTC 12368</strain>
    </source>
</reference>
<keyword evidence="2" id="KW-1185">Reference proteome</keyword>
<comment type="caution">
    <text evidence="1">The sequence shown here is derived from an EMBL/GenBank/DDBJ whole genome shotgun (WGS) entry which is preliminary data.</text>
</comment>
<proteinExistence type="predicted"/>
<name>A0A918UK70_9BACT</name>
<dbReference type="Proteomes" id="UP000619457">
    <property type="component" value="Unassembled WGS sequence"/>
</dbReference>
<gene>
    <name evidence="1" type="ORF">GCM10007049_05150</name>
</gene>